<evidence type="ECO:0000256" key="4">
    <source>
        <dbReference type="ARBA" id="ARBA00023136"/>
    </source>
</evidence>
<evidence type="ECO:0000256" key="3">
    <source>
        <dbReference type="ARBA" id="ARBA00022989"/>
    </source>
</evidence>
<comment type="subcellular location">
    <subcellularLocation>
        <location evidence="1">Membrane</location>
        <topology evidence="1">Multi-pass membrane protein</topology>
    </subcellularLocation>
</comment>
<evidence type="ECO:0000256" key="2">
    <source>
        <dbReference type="ARBA" id="ARBA00022692"/>
    </source>
</evidence>
<dbReference type="PANTHER" id="PTHR42829:SF2">
    <property type="entry name" value="NADH-UBIQUINONE OXIDOREDUCTASE CHAIN 5"/>
    <property type="match status" value="1"/>
</dbReference>
<dbReference type="InterPro" id="IPR003945">
    <property type="entry name" value="NU5C-like"/>
</dbReference>
<dbReference type="InterPro" id="IPR001750">
    <property type="entry name" value="ND/Mrp_TM"/>
</dbReference>
<proteinExistence type="predicted"/>
<feature type="transmembrane region" description="Helical" evidence="5">
    <location>
        <begin position="144"/>
        <end position="165"/>
    </location>
</feature>
<organism evidence="7">
    <name type="scientific">mine drainage metagenome</name>
    <dbReference type="NCBI Taxonomy" id="410659"/>
    <lineage>
        <taxon>unclassified sequences</taxon>
        <taxon>metagenomes</taxon>
        <taxon>ecological metagenomes</taxon>
    </lineage>
</organism>
<feature type="non-terminal residue" evidence="7">
    <location>
        <position position="190"/>
    </location>
</feature>
<dbReference type="Pfam" id="PF00361">
    <property type="entry name" value="Proton_antipo_M"/>
    <property type="match status" value="1"/>
</dbReference>
<dbReference type="PRINTS" id="PR01434">
    <property type="entry name" value="NADHDHGNASE5"/>
</dbReference>
<dbReference type="AlphaFoldDB" id="T1CIG7"/>
<name>T1CIG7_9ZZZZ</name>
<sequence length="190" mass="20006">ANTLVLTFVGWEGVGVCSYWLISYYFDRDSAASAGKKAFIYNRVGDAGMLLAMFLLFSHLHTLTYLTIFHRAGTLSPTIATLTVLALLLGATGKSAQIPLFNWLPDAMEGPTPVSALIHAATMVTAGVYLLVRMSPVLALSSSGRLTIAVIGGATAFVAATIATAQKDIKKVLAFSTVSQIGYMVLAVGS</sequence>
<dbReference type="EMBL" id="AUZY01003805">
    <property type="protein sequence ID" value="EQD67285.1"/>
    <property type="molecule type" value="Genomic_DNA"/>
</dbReference>
<protein>
    <submittedName>
        <fullName evidence="7">Proton-translocating NADH-quinone oxidoreductase, chain L</fullName>
    </submittedName>
</protein>
<dbReference type="PANTHER" id="PTHR42829">
    <property type="entry name" value="NADH-UBIQUINONE OXIDOREDUCTASE CHAIN 5"/>
    <property type="match status" value="1"/>
</dbReference>
<evidence type="ECO:0000256" key="5">
    <source>
        <dbReference type="SAM" id="Phobius"/>
    </source>
</evidence>
<feature type="transmembrane region" description="Helical" evidence="5">
    <location>
        <begin position="47"/>
        <end position="68"/>
    </location>
</feature>
<dbReference type="GO" id="GO:0008137">
    <property type="term" value="F:NADH dehydrogenase (ubiquinone) activity"/>
    <property type="evidence" value="ECO:0007669"/>
    <property type="project" value="InterPro"/>
</dbReference>
<keyword evidence="2 5" id="KW-0812">Transmembrane</keyword>
<reference evidence="7" key="1">
    <citation type="submission" date="2013-08" db="EMBL/GenBank/DDBJ databases">
        <authorList>
            <person name="Mendez C."/>
            <person name="Richter M."/>
            <person name="Ferrer M."/>
            <person name="Sanchez J."/>
        </authorList>
    </citation>
    <scope>NUCLEOTIDE SEQUENCE</scope>
</reference>
<keyword evidence="4 5" id="KW-0472">Membrane</keyword>
<accession>T1CIG7</accession>
<feature type="domain" description="NADH:quinone oxidoreductase/Mrp antiporter transmembrane" evidence="6">
    <location>
        <begin position="1"/>
        <end position="189"/>
    </location>
</feature>
<keyword evidence="3 5" id="KW-1133">Transmembrane helix</keyword>
<feature type="transmembrane region" description="Helical" evidence="5">
    <location>
        <begin position="172"/>
        <end position="189"/>
    </location>
</feature>
<reference evidence="7" key="2">
    <citation type="journal article" date="2014" name="ISME J.">
        <title>Microbial stratification in low pH oxic and suboxic macroscopic growths along an acid mine drainage.</title>
        <authorList>
            <person name="Mendez-Garcia C."/>
            <person name="Mesa V."/>
            <person name="Sprenger R.R."/>
            <person name="Richter M."/>
            <person name="Diez M.S."/>
            <person name="Solano J."/>
            <person name="Bargiela R."/>
            <person name="Golyshina O.V."/>
            <person name="Manteca A."/>
            <person name="Ramos J.L."/>
            <person name="Gallego J.R."/>
            <person name="Llorente I."/>
            <person name="Martins Dos Santos V.A."/>
            <person name="Jensen O.N."/>
            <person name="Pelaez A.I."/>
            <person name="Sanchez J."/>
            <person name="Ferrer M."/>
        </authorList>
    </citation>
    <scope>NUCLEOTIDE SEQUENCE</scope>
</reference>
<comment type="caution">
    <text evidence="7">The sequence shown here is derived from an EMBL/GenBank/DDBJ whole genome shotgun (WGS) entry which is preliminary data.</text>
</comment>
<dbReference type="GO" id="GO:0003954">
    <property type="term" value="F:NADH dehydrogenase activity"/>
    <property type="evidence" value="ECO:0007669"/>
    <property type="project" value="TreeGrafter"/>
</dbReference>
<evidence type="ECO:0000256" key="1">
    <source>
        <dbReference type="ARBA" id="ARBA00004141"/>
    </source>
</evidence>
<evidence type="ECO:0000259" key="6">
    <source>
        <dbReference type="Pfam" id="PF00361"/>
    </source>
</evidence>
<feature type="transmembrane region" description="Helical" evidence="5">
    <location>
        <begin position="114"/>
        <end position="132"/>
    </location>
</feature>
<dbReference type="GO" id="GO:0015990">
    <property type="term" value="P:electron transport coupled proton transport"/>
    <property type="evidence" value="ECO:0007669"/>
    <property type="project" value="TreeGrafter"/>
</dbReference>
<gene>
    <name evidence="7" type="ORF">B1B_05982</name>
</gene>
<dbReference type="GO" id="GO:0042773">
    <property type="term" value="P:ATP synthesis coupled electron transport"/>
    <property type="evidence" value="ECO:0007669"/>
    <property type="project" value="InterPro"/>
</dbReference>
<feature type="transmembrane region" description="Helical" evidence="5">
    <location>
        <begin position="74"/>
        <end position="93"/>
    </location>
</feature>
<feature type="transmembrane region" description="Helical" evidence="5">
    <location>
        <begin position="6"/>
        <end position="26"/>
    </location>
</feature>
<dbReference type="GO" id="GO:0016020">
    <property type="term" value="C:membrane"/>
    <property type="evidence" value="ECO:0007669"/>
    <property type="project" value="UniProtKB-SubCell"/>
</dbReference>
<feature type="non-terminal residue" evidence="7">
    <location>
        <position position="1"/>
    </location>
</feature>
<evidence type="ECO:0000313" key="7">
    <source>
        <dbReference type="EMBL" id="EQD67285.1"/>
    </source>
</evidence>